<proteinExistence type="predicted"/>
<reference evidence="1 2" key="1">
    <citation type="submission" date="2023-12" db="EMBL/GenBank/DDBJ databases">
        <title>Novel species of the genus Arcicella isolated from rivers.</title>
        <authorList>
            <person name="Lu H."/>
        </authorList>
    </citation>
    <scope>NUCLEOTIDE SEQUENCE [LARGE SCALE GENOMIC DNA]</scope>
    <source>
        <strain evidence="1 2">LMG 21963</strain>
    </source>
</reference>
<evidence type="ECO:0000313" key="1">
    <source>
        <dbReference type="EMBL" id="MEA5256937.1"/>
    </source>
</evidence>
<sequence length="54" mass="6081">MEVIHYSLTGNSVDAKNVVGKKQEVFVKKAFIQKKDLIKIAPASINLYTFEVVK</sequence>
<gene>
    <name evidence="1" type="ORF">VB264_04015</name>
</gene>
<name>A0ABU5QIQ7_9BACT</name>
<organism evidence="1 2">
    <name type="scientific">Arcicella aquatica</name>
    <dbReference type="NCBI Taxonomy" id="217141"/>
    <lineage>
        <taxon>Bacteria</taxon>
        <taxon>Pseudomonadati</taxon>
        <taxon>Bacteroidota</taxon>
        <taxon>Cytophagia</taxon>
        <taxon>Cytophagales</taxon>
        <taxon>Flectobacillaceae</taxon>
        <taxon>Arcicella</taxon>
    </lineage>
</organism>
<dbReference type="RefSeq" id="WP_323246984.1">
    <property type="nucleotide sequence ID" value="NZ_JAYFUL010000004.1"/>
</dbReference>
<dbReference type="EMBL" id="JAYFUL010000004">
    <property type="protein sequence ID" value="MEA5256937.1"/>
    <property type="molecule type" value="Genomic_DNA"/>
</dbReference>
<dbReference type="Proteomes" id="UP001304671">
    <property type="component" value="Unassembled WGS sequence"/>
</dbReference>
<protein>
    <submittedName>
        <fullName evidence="1">Uncharacterized protein</fullName>
    </submittedName>
</protein>
<evidence type="ECO:0000313" key="2">
    <source>
        <dbReference type="Proteomes" id="UP001304671"/>
    </source>
</evidence>
<keyword evidence="2" id="KW-1185">Reference proteome</keyword>
<accession>A0ABU5QIQ7</accession>
<comment type="caution">
    <text evidence="1">The sequence shown here is derived from an EMBL/GenBank/DDBJ whole genome shotgun (WGS) entry which is preliminary data.</text>
</comment>